<gene>
    <name evidence="1" type="ORF">L873DRAFT_1781702</name>
</gene>
<evidence type="ECO:0000313" key="1">
    <source>
        <dbReference type="EMBL" id="RPA91143.1"/>
    </source>
</evidence>
<proteinExistence type="predicted"/>
<name>A0A3N4IY94_9PEZI</name>
<reference evidence="1 2" key="1">
    <citation type="journal article" date="2018" name="Nat. Ecol. Evol.">
        <title>Pezizomycetes genomes reveal the molecular basis of ectomycorrhizal truffle lifestyle.</title>
        <authorList>
            <person name="Murat C."/>
            <person name="Payen T."/>
            <person name="Noel B."/>
            <person name="Kuo A."/>
            <person name="Morin E."/>
            <person name="Chen J."/>
            <person name="Kohler A."/>
            <person name="Krizsan K."/>
            <person name="Balestrini R."/>
            <person name="Da Silva C."/>
            <person name="Montanini B."/>
            <person name="Hainaut M."/>
            <person name="Levati E."/>
            <person name="Barry K.W."/>
            <person name="Belfiori B."/>
            <person name="Cichocki N."/>
            <person name="Clum A."/>
            <person name="Dockter R.B."/>
            <person name="Fauchery L."/>
            <person name="Guy J."/>
            <person name="Iotti M."/>
            <person name="Le Tacon F."/>
            <person name="Lindquist E.A."/>
            <person name="Lipzen A."/>
            <person name="Malagnac F."/>
            <person name="Mello A."/>
            <person name="Molinier V."/>
            <person name="Miyauchi S."/>
            <person name="Poulain J."/>
            <person name="Riccioni C."/>
            <person name="Rubini A."/>
            <person name="Sitrit Y."/>
            <person name="Splivallo R."/>
            <person name="Traeger S."/>
            <person name="Wang M."/>
            <person name="Zifcakova L."/>
            <person name="Wipf D."/>
            <person name="Zambonelli A."/>
            <person name="Paolocci F."/>
            <person name="Nowrousian M."/>
            <person name="Ottonello S."/>
            <person name="Baldrian P."/>
            <person name="Spatafora J.W."/>
            <person name="Henrissat B."/>
            <person name="Nagy L.G."/>
            <person name="Aury J.M."/>
            <person name="Wincker P."/>
            <person name="Grigoriev I.V."/>
            <person name="Bonfante P."/>
            <person name="Martin F.M."/>
        </authorList>
    </citation>
    <scope>NUCLEOTIDE SEQUENCE [LARGE SCALE GENOMIC DNA]</scope>
    <source>
        <strain evidence="1 2">120613-1</strain>
    </source>
</reference>
<dbReference type="AlphaFoldDB" id="A0A3N4IY94"/>
<dbReference type="Proteomes" id="UP000276215">
    <property type="component" value="Unassembled WGS sequence"/>
</dbReference>
<dbReference type="STRING" id="1336337.A0A3N4IY94"/>
<dbReference type="EMBL" id="ML120504">
    <property type="protein sequence ID" value="RPA91143.1"/>
    <property type="molecule type" value="Genomic_DNA"/>
</dbReference>
<evidence type="ECO:0000313" key="2">
    <source>
        <dbReference type="Proteomes" id="UP000276215"/>
    </source>
</evidence>
<keyword evidence="2" id="KW-1185">Reference proteome</keyword>
<accession>A0A3N4IY94</accession>
<dbReference type="OrthoDB" id="4392610at2759"/>
<sequence length="127" mass="14933">MLPDSTTVIHNYRALYKAALAACQYSSPSRYCVRDKLRKAFRKSDPNRFSQQRIDNTIEFLRTAARRKGMEHYIIKNLCMVEYWQQHSRNNRKLVVGKSNIPVTEQVFSSYLETLGLLNQSMDLELR</sequence>
<organism evidence="1 2">
    <name type="scientific">Choiromyces venosus 120613-1</name>
    <dbReference type="NCBI Taxonomy" id="1336337"/>
    <lineage>
        <taxon>Eukaryota</taxon>
        <taxon>Fungi</taxon>
        <taxon>Dikarya</taxon>
        <taxon>Ascomycota</taxon>
        <taxon>Pezizomycotina</taxon>
        <taxon>Pezizomycetes</taxon>
        <taxon>Pezizales</taxon>
        <taxon>Tuberaceae</taxon>
        <taxon>Choiromyces</taxon>
    </lineage>
</organism>
<protein>
    <submittedName>
        <fullName evidence="1">DUF1763-domain-containing protein</fullName>
    </submittedName>
</protein>